<proteinExistence type="predicted"/>
<evidence type="ECO:0000313" key="8">
    <source>
        <dbReference type="EMBL" id="KKN16703.1"/>
    </source>
</evidence>
<protein>
    <recommendedName>
        <fullName evidence="7">Na+/H+ antiporter NhaC-like C-terminal domain-containing protein</fullName>
    </recommendedName>
</protein>
<feature type="transmembrane region" description="Helical" evidence="6">
    <location>
        <begin position="12"/>
        <end position="37"/>
    </location>
</feature>
<dbReference type="PANTHER" id="PTHR43478:SF1">
    <property type="entry name" value="NA+_H+ ANTIPORTER NHAC-LIKE C-TERMINAL DOMAIN-CONTAINING PROTEIN"/>
    <property type="match status" value="1"/>
</dbReference>
<keyword evidence="3 6" id="KW-0812">Transmembrane</keyword>
<evidence type="ECO:0000256" key="1">
    <source>
        <dbReference type="ARBA" id="ARBA00004651"/>
    </source>
</evidence>
<evidence type="ECO:0000256" key="2">
    <source>
        <dbReference type="ARBA" id="ARBA00022475"/>
    </source>
</evidence>
<feature type="transmembrane region" description="Helical" evidence="6">
    <location>
        <begin position="109"/>
        <end position="137"/>
    </location>
</feature>
<feature type="transmembrane region" description="Helical" evidence="6">
    <location>
        <begin position="186"/>
        <end position="209"/>
    </location>
</feature>
<feature type="transmembrane region" description="Helical" evidence="6">
    <location>
        <begin position="392"/>
        <end position="415"/>
    </location>
</feature>
<dbReference type="PANTHER" id="PTHR43478">
    <property type="entry name" value="NA+/H+ ANTIPORTER-RELATED"/>
    <property type="match status" value="1"/>
</dbReference>
<evidence type="ECO:0000256" key="5">
    <source>
        <dbReference type="ARBA" id="ARBA00023136"/>
    </source>
</evidence>
<accession>A0A0F9RHF3</accession>
<dbReference type="EMBL" id="LAZR01003588">
    <property type="protein sequence ID" value="KKN16703.1"/>
    <property type="molecule type" value="Genomic_DNA"/>
</dbReference>
<dbReference type="AlphaFoldDB" id="A0A0F9RHF3"/>
<evidence type="ECO:0000259" key="7">
    <source>
        <dbReference type="Pfam" id="PF03553"/>
    </source>
</evidence>
<feature type="transmembrane region" description="Helical" evidence="6">
    <location>
        <begin position="290"/>
        <end position="308"/>
    </location>
</feature>
<dbReference type="GO" id="GO:0005886">
    <property type="term" value="C:plasma membrane"/>
    <property type="evidence" value="ECO:0007669"/>
    <property type="project" value="UniProtKB-SubCell"/>
</dbReference>
<keyword evidence="4 6" id="KW-1133">Transmembrane helix</keyword>
<gene>
    <name evidence="8" type="ORF">LCGC14_0973240</name>
</gene>
<feature type="transmembrane region" description="Helical" evidence="6">
    <location>
        <begin position="450"/>
        <end position="470"/>
    </location>
</feature>
<dbReference type="InterPro" id="IPR018461">
    <property type="entry name" value="Na/H_Antiport_NhaC-like_C"/>
</dbReference>
<organism evidence="8">
    <name type="scientific">marine sediment metagenome</name>
    <dbReference type="NCBI Taxonomy" id="412755"/>
    <lineage>
        <taxon>unclassified sequences</taxon>
        <taxon>metagenomes</taxon>
        <taxon>ecological metagenomes</taxon>
    </lineage>
</organism>
<feature type="transmembrane region" description="Helical" evidence="6">
    <location>
        <begin position="320"/>
        <end position="341"/>
    </location>
</feature>
<evidence type="ECO:0000256" key="3">
    <source>
        <dbReference type="ARBA" id="ARBA00022692"/>
    </source>
</evidence>
<dbReference type="Pfam" id="PF03553">
    <property type="entry name" value="Na_H_antiporter"/>
    <property type="match status" value="1"/>
</dbReference>
<keyword evidence="2" id="KW-1003">Cell membrane</keyword>
<feature type="transmembrane region" description="Helical" evidence="6">
    <location>
        <begin position="67"/>
        <end position="84"/>
    </location>
</feature>
<name>A0A0F9RHF3_9ZZZZ</name>
<feature type="transmembrane region" description="Helical" evidence="6">
    <location>
        <begin position="158"/>
        <end position="180"/>
    </location>
</feature>
<feature type="domain" description="Na+/H+ antiporter NhaC-like C-terminal" evidence="7">
    <location>
        <begin position="183"/>
        <end position="469"/>
    </location>
</feature>
<reference evidence="8" key="1">
    <citation type="journal article" date="2015" name="Nature">
        <title>Complex archaea that bridge the gap between prokaryotes and eukaryotes.</title>
        <authorList>
            <person name="Spang A."/>
            <person name="Saw J.H."/>
            <person name="Jorgensen S.L."/>
            <person name="Zaremba-Niedzwiedzka K."/>
            <person name="Martijn J."/>
            <person name="Lind A.E."/>
            <person name="van Eijk R."/>
            <person name="Schleper C."/>
            <person name="Guy L."/>
            <person name="Ettema T.J."/>
        </authorList>
    </citation>
    <scope>NUCLEOTIDE SEQUENCE</scope>
</reference>
<keyword evidence="5 6" id="KW-0472">Membrane</keyword>
<comment type="subcellular location">
    <subcellularLocation>
        <location evidence="1">Cell membrane</location>
        <topology evidence="1">Multi-pass membrane protein</topology>
    </subcellularLocation>
</comment>
<evidence type="ECO:0000256" key="4">
    <source>
        <dbReference type="ARBA" id="ARBA00022989"/>
    </source>
</evidence>
<feature type="transmembrane region" description="Helical" evidence="6">
    <location>
        <begin position="361"/>
        <end position="380"/>
    </location>
</feature>
<sequence>METYGWLSILPPLLAIFLAIKTKHVYISLVLGIWLGWTIIHSWNPVSGLIDTLGALVNVFKDEDNTRVILFSGLVGAIITFTQYSGGMKGFINWIVGKGLVRTRKSAGLLAWFLGFIIFIEANICVLVSGAVARPIFDKLKISREKLSYILDSTSAPKCILIPLNAWGAFVIGLLIIQGVENPVRVLISSMPFNFYAIFALLIVLIVVVTEKDFGPMKKAEHRVRVENKLLRDGAEPLISTEVVTMEAKEGIPPRAINMILPVVTMVVMMPVVLLITGKGNLMEGSGSASVLWAVIAGLAVGAVAYRVQGIMKVKEITDIFMKGVGGLIPLASLMILAFAIGDICDVLGTGPFVAQAAKSTLNPGVIPAVVFLVSCLIAFSTGTSWGTFAIMIPIAVPMINIIGLNPGLIIAAVLGGGVFGDHCSPISDTTIISSMASATDHIDHVRTQLPYALTAAGFSLLLFIIFGFAL</sequence>
<evidence type="ECO:0000256" key="6">
    <source>
        <dbReference type="SAM" id="Phobius"/>
    </source>
</evidence>
<feature type="transmembrane region" description="Helical" evidence="6">
    <location>
        <begin position="256"/>
        <end position="278"/>
    </location>
</feature>
<comment type="caution">
    <text evidence="8">The sequence shown here is derived from an EMBL/GenBank/DDBJ whole genome shotgun (WGS) entry which is preliminary data.</text>
</comment>